<reference evidence="7 8" key="1">
    <citation type="submission" date="2016-09" db="EMBL/GenBank/DDBJ databases">
        <authorList>
            <person name="Doonan J."/>
            <person name="Pachebat J.A."/>
            <person name="Golyshin P.N."/>
            <person name="Denman S."/>
            <person name="Mcdonald J.E."/>
        </authorList>
    </citation>
    <scope>NUCLEOTIDE SEQUENCE [LARGE SCALE GENOMIC DNA]</scope>
    <source>
        <strain evidence="7 8">NCPPB 3934</strain>
    </source>
</reference>
<dbReference type="GO" id="GO:0005524">
    <property type="term" value="F:ATP binding"/>
    <property type="evidence" value="ECO:0007669"/>
    <property type="project" value="UniProtKB-KW"/>
</dbReference>
<dbReference type="SMART" id="SM00382">
    <property type="entry name" value="AAA"/>
    <property type="match status" value="1"/>
</dbReference>
<dbReference type="OrthoDB" id="9776369at2"/>
<accession>A0A421DRX4</accession>
<dbReference type="GO" id="GO:0015658">
    <property type="term" value="F:branched-chain amino acid transmembrane transporter activity"/>
    <property type="evidence" value="ECO:0007669"/>
    <property type="project" value="TreeGrafter"/>
</dbReference>
<dbReference type="InterPro" id="IPR052156">
    <property type="entry name" value="BCAA_Transport_ATP-bd_LivF"/>
</dbReference>
<comment type="similarity">
    <text evidence="1">Belongs to the ABC transporter superfamily.</text>
</comment>
<dbReference type="PROSITE" id="PS50893">
    <property type="entry name" value="ABC_TRANSPORTER_2"/>
    <property type="match status" value="1"/>
</dbReference>
<organism evidence="7 8">
    <name type="scientific">Brenneria alni</name>
    <dbReference type="NCBI Taxonomy" id="71656"/>
    <lineage>
        <taxon>Bacteria</taxon>
        <taxon>Pseudomonadati</taxon>
        <taxon>Pseudomonadota</taxon>
        <taxon>Gammaproteobacteria</taxon>
        <taxon>Enterobacterales</taxon>
        <taxon>Pectobacteriaceae</taxon>
        <taxon>Brenneria</taxon>
    </lineage>
</organism>
<keyword evidence="8" id="KW-1185">Reference proteome</keyword>
<dbReference type="InterPro" id="IPR003593">
    <property type="entry name" value="AAA+_ATPase"/>
</dbReference>
<proteinExistence type="inferred from homology"/>
<dbReference type="GO" id="GO:0016887">
    <property type="term" value="F:ATP hydrolysis activity"/>
    <property type="evidence" value="ECO:0007669"/>
    <property type="project" value="InterPro"/>
</dbReference>
<dbReference type="Proteomes" id="UP000285648">
    <property type="component" value="Unassembled WGS sequence"/>
</dbReference>
<evidence type="ECO:0000313" key="8">
    <source>
        <dbReference type="Proteomes" id="UP000285648"/>
    </source>
</evidence>
<dbReference type="PANTHER" id="PTHR43820:SF5">
    <property type="entry name" value="HIGH-AFFINITY BRANCHED-CHAIN AMINO ACID TRANSPORT ATP-BINDING PROTEIN"/>
    <property type="match status" value="1"/>
</dbReference>
<sequence length="246" mass="26690">MANHTRPELLTVRQLCAGYGNIPILFDIDMTLFNGEMIGILGHNGMGKTTLLRTLMGHLPVQGGSLHLAGREITHLMPEQRARLGMGIVPQGRQIFSALSVMDNLRMGAVHLPVREAQRKIAAVVDDLPRLKPILGRTGGVLSGGEQQILALGRCLCAEPQLILLDEPTEGIQPSICDDIVDTLQRLAKRDGLSIILVEQDLTFISQLASRVFPLRKGELGAVVDPAKLSDSNWVAEFNGLSPEKA</sequence>
<comment type="caution">
    <text evidence="7">The sequence shown here is derived from an EMBL/GenBank/DDBJ whole genome shotgun (WGS) entry which is preliminary data.</text>
</comment>
<keyword evidence="2" id="KW-0813">Transport</keyword>
<name>A0A421DRX4_9GAMM</name>
<evidence type="ECO:0000256" key="2">
    <source>
        <dbReference type="ARBA" id="ARBA00022448"/>
    </source>
</evidence>
<evidence type="ECO:0000256" key="4">
    <source>
        <dbReference type="ARBA" id="ARBA00022840"/>
    </source>
</evidence>
<dbReference type="Pfam" id="PF00005">
    <property type="entry name" value="ABC_tran"/>
    <property type="match status" value="1"/>
</dbReference>
<keyword evidence="5" id="KW-0029">Amino-acid transport</keyword>
<evidence type="ECO:0000256" key="1">
    <source>
        <dbReference type="ARBA" id="ARBA00005417"/>
    </source>
</evidence>
<dbReference type="GO" id="GO:0015807">
    <property type="term" value="P:L-amino acid transport"/>
    <property type="evidence" value="ECO:0007669"/>
    <property type="project" value="TreeGrafter"/>
</dbReference>
<evidence type="ECO:0000256" key="5">
    <source>
        <dbReference type="ARBA" id="ARBA00022970"/>
    </source>
</evidence>
<gene>
    <name evidence="7" type="ORF">BIY29_03690</name>
</gene>
<dbReference type="InterPro" id="IPR003439">
    <property type="entry name" value="ABC_transporter-like_ATP-bd"/>
</dbReference>
<evidence type="ECO:0000259" key="6">
    <source>
        <dbReference type="PROSITE" id="PS50893"/>
    </source>
</evidence>
<keyword evidence="3" id="KW-0547">Nucleotide-binding</keyword>
<feature type="domain" description="ABC transporter" evidence="6">
    <location>
        <begin position="10"/>
        <end position="242"/>
    </location>
</feature>
<evidence type="ECO:0000256" key="3">
    <source>
        <dbReference type="ARBA" id="ARBA00022741"/>
    </source>
</evidence>
<keyword evidence="4 7" id="KW-0067">ATP-binding</keyword>
<dbReference type="AlphaFoldDB" id="A0A421DRX4"/>
<dbReference type="InterPro" id="IPR027417">
    <property type="entry name" value="P-loop_NTPase"/>
</dbReference>
<dbReference type="Gene3D" id="3.40.50.300">
    <property type="entry name" value="P-loop containing nucleotide triphosphate hydrolases"/>
    <property type="match status" value="1"/>
</dbReference>
<protein>
    <submittedName>
        <fullName evidence="7">ABC transporter ATP-binding protein</fullName>
    </submittedName>
</protein>
<dbReference type="CDD" id="cd03224">
    <property type="entry name" value="ABC_TM1139_LivF_branched"/>
    <property type="match status" value="1"/>
</dbReference>
<dbReference type="EMBL" id="MJLZ01000005">
    <property type="protein sequence ID" value="RLM27010.1"/>
    <property type="molecule type" value="Genomic_DNA"/>
</dbReference>
<evidence type="ECO:0000313" key="7">
    <source>
        <dbReference type="EMBL" id="RLM27010.1"/>
    </source>
</evidence>
<dbReference type="PANTHER" id="PTHR43820">
    <property type="entry name" value="HIGH-AFFINITY BRANCHED-CHAIN AMINO ACID TRANSPORT ATP-BINDING PROTEIN LIVF"/>
    <property type="match status" value="1"/>
</dbReference>
<dbReference type="PRINTS" id="PR00364">
    <property type="entry name" value="DISEASERSIST"/>
</dbReference>
<dbReference type="SUPFAM" id="SSF52540">
    <property type="entry name" value="P-loop containing nucleoside triphosphate hydrolases"/>
    <property type="match status" value="1"/>
</dbReference>
<dbReference type="RefSeq" id="WP_121573832.1">
    <property type="nucleotide sequence ID" value="NZ_MJLZ01000005.1"/>
</dbReference>